<evidence type="ECO:0000256" key="7">
    <source>
        <dbReference type="ARBA" id="ARBA00022737"/>
    </source>
</evidence>
<evidence type="ECO:0000256" key="14">
    <source>
        <dbReference type="PROSITE-ProRule" id="PRU00282"/>
    </source>
</evidence>
<dbReference type="InterPro" id="IPR023395">
    <property type="entry name" value="MCP_dom_sf"/>
</dbReference>
<keyword evidence="7" id="KW-0677">Repeat</keyword>
<feature type="repeat" description="Solcar" evidence="14">
    <location>
        <begin position="407"/>
        <end position="489"/>
    </location>
</feature>
<dbReference type="Gene3D" id="1.50.40.10">
    <property type="entry name" value="Mitochondrial carrier domain"/>
    <property type="match status" value="1"/>
</dbReference>
<dbReference type="PRINTS" id="PR00926">
    <property type="entry name" value="MITOCARRIER"/>
</dbReference>
<feature type="transmembrane region" description="Helical" evidence="16">
    <location>
        <begin position="21"/>
        <end position="38"/>
    </location>
</feature>
<dbReference type="Pfam" id="PF00153">
    <property type="entry name" value="Mito_carr"/>
    <property type="match status" value="3"/>
</dbReference>
<dbReference type="GO" id="GO:0005742">
    <property type="term" value="C:mitochondrial outer membrane translocase complex"/>
    <property type="evidence" value="ECO:0007669"/>
    <property type="project" value="InterPro"/>
</dbReference>
<evidence type="ECO:0000256" key="10">
    <source>
        <dbReference type="ARBA" id="ARBA00022927"/>
    </source>
</evidence>
<evidence type="ECO:0000313" key="17">
    <source>
        <dbReference type="EMBL" id="EEH02577.1"/>
    </source>
</evidence>
<feature type="repeat" description="Solcar" evidence="14">
    <location>
        <begin position="187"/>
        <end position="276"/>
    </location>
</feature>
<dbReference type="VEuPathDB" id="FungiDB:I7I50_09061"/>
<keyword evidence="8" id="KW-1000">Mitochondrion outer membrane</keyword>
<evidence type="ECO:0000256" key="15">
    <source>
        <dbReference type="RuleBase" id="RU000488"/>
    </source>
</evidence>
<keyword evidence="6 14" id="KW-0812">Transmembrane</keyword>
<dbReference type="AlphaFoldDB" id="C0P162"/>
<keyword evidence="18" id="KW-1185">Reference proteome</keyword>
<evidence type="ECO:0000256" key="9">
    <source>
        <dbReference type="ARBA" id="ARBA00022792"/>
    </source>
</evidence>
<keyword evidence="11 16" id="KW-1133">Transmembrane helix</keyword>
<evidence type="ECO:0000256" key="12">
    <source>
        <dbReference type="ARBA" id="ARBA00023128"/>
    </source>
</evidence>
<sequence length="496" mass="55099">MVQFSEETKERISKVIGISRVAIHYGYLPFIIYLGYTYSEPRPQLLKYVLSRSTLTVRKFKRHKLTSTSRSQAFLALRMNSTNFYEMTWMLAGFSRENAAVERINHNENVRPFVSDRVDSRANLLYFKKRANFILDLTEIQTTNTNNTTATSVFEKNRNTVSWLWGEPKGPLRTSQNESMNGNHGLSPSVVETIAGFAAGISSTLVVHPLDVIKTRLQVDRFSTSRIGSSVRIARSIVQNEGGIVTGFYRGLTPNIVGNSVSWGLYFLWYSNIKDTLHVLHGSRKEEGLGSLDYFAASGAAGVLTAFLTNPIWVIKTRMLSTGSQVPGAYPSLVAGARSIYRSEGVMGFYRGMIPALFGVSHGALQFMSYEKLKQCRAAPSSVVGMSGNGNANGGTTTKDLKLGNMDYLVLSGTSKVFAGCVTYPYQVLKARLQTYDAAGTYRGVIDAIGQIWRRERVMGFYKGLGPNLLRVLPSTWVTFLVYENVRIHLLMGPVV</sequence>
<evidence type="ECO:0000256" key="16">
    <source>
        <dbReference type="SAM" id="Phobius"/>
    </source>
</evidence>
<evidence type="ECO:0000256" key="1">
    <source>
        <dbReference type="ARBA" id="ARBA00004448"/>
    </source>
</evidence>
<dbReference type="PROSITE" id="PS50920">
    <property type="entry name" value="SOLCAR"/>
    <property type="match status" value="3"/>
</dbReference>
<dbReference type="FunFam" id="1.50.40.10:FF:000102">
    <property type="entry name" value="Folate carrier protein Flx1"/>
    <property type="match status" value="1"/>
</dbReference>
<evidence type="ECO:0000256" key="13">
    <source>
        <dbReference type="ARBA" id="ARBA00023136"/>
    </source>
</evidence>
<dbReference type="Pfam" id="PF08038">
    <property type="entry name" value="Tom7"/>
    <property type="match status" value="1"/>
</dbReference>
<keyword evidence="13 14" id="KW-0472">Membrane</keyword>
<evidence type="ECO:0000256" key="2">
    <source>
        <dbReference type="ARBA" id="ARBA00004572"/>
    </source>
</evidence>
<dbReference type="RefSeq" id="XP_045283058.1">
    <property type="nucleotide sequence ID" value="XM_045436191.1"/>
</dbReference>
<comment type="similarity">
    <text evidence="4">Belongs to the Tom7 family.</text>
</comment>
<dbReference type="InterPro" id="IPR002067">
    <property type="entry name" value="MCP"/>
</dbReference>
<accession>C0P162</accession>
<dbReference type="FunCoup" id="C0P162">
    <property type="interactions" value="77"/>
</dbReference>
<evidence type="ECO:0000256" key="5">
    <source>
        <dbReference type="ARBA" id="ARBA00022448"/>
    </source>
</evidence>
<proteinExistence type="inferred from homology"/>
<dbReference type="HOGENOM" id="CLU_015166_6_4_1"/>
<dbReference type="PANTHER" id="PTHR45683">
    <property type="entry name" value="MITOCHONDRIAL NICOTINAMIDE ADENINE DINUCLEOTIDE TRANSPORTER 1-RELATED-RELATED"/>
    <property type="match status" value="1"/>
</dbReference>
<comment type="subcellular location">
    <subcellularLocation>
        <location evidence="1">Mitochondrion inner membrane</location>
        <topology evidence="1">Multi-pass membrane protein</topology>
    </subcellularLocation>
    <subcellularLocation>
        <location evidence="2">Mitochondrion outer membrane</location>
        <topology evidence="2">Single-pass membrane protein</topology>
    </subcellularLocation>
</comment>
<keyword evidence="12" id="KW-0496">Mitochondrion</keyword>
<dbReference type="EMBL" id="GG663384">
    <property type="protein sequence ID" value="EEH02577.1"/>
    <property type="molecule type" value="Genomic_DNA"/>
</dbReference>
<dbReference type="STRING" id="447093.C0P162"/>
<name>C0P162_AJECG</name>
<dbReference type="GO" id="GO:0015215">
    <property type="term" value="F:nucleotide transmembrane transporter activity"/>
    <property type="evidence" value="ECO:0007669"/>
    <property type="project" value="UniProtKB-ARBA"/>
</dbReference>
<dbReference type="InterPro" id="IPR044712">
    <property type="entry name" value="SLC25A32-like"/>
</dbReference>
<comment type="similarity">
    <text evidence="3 15">Belongs to the mitochondrial carrier (TC 2.A.29) family.</text>
</comment>
<protein>
    <submittedName>
        <fullName evidence="17">Folate carrier protein</fullName>
    </submittedName>
</protein>
<dbReference type="Proteomes" id="UP000001631">
    <property type="component" value="Unassembled WGS sequence"/>
</dbReference>
<evidence type="ECO:0000256" key="8">
    <source>
        <dbReference type="ARBA" id="ARBA00022787"/>
    </source>
</evidence>
<evidence type="ECO:0000256" key="4">
    <source>
        <dbReference type="ARBA" id="ARBA00010917"/>
    </source>
</evidence>
<keyword evidence="9" id="KW-0999">Mitochondrion inner membrane</keyword>
<dbReference type="InterPro" id="IPR012621">
    <property type="entry name" value="Tom7"/>
</dbReference>
<dbReference type="InParanoid" id="C0P162"/>
<evidence type="ECO:0000256" key="3">
    <source>
        <dbReference type="ARBA" id="ARBA00006375"/>
    </source>
</evidence>
<feature type="repeat" description="Solcar" evidence="14">
    <location>
        <begin position="289"/>
        <end position="376"/>
    </location>
</feature>
<keyword evidence="5 15" id="KW-0813">Transport</keyword>
<dbReference type="InterPro" id="IPR018108">
    <property type="entry name" value="MCP_transmembrane"/>
</dbReference>
<dbReference type="SUPFAM" id="SSF103506">
    <property type="entry name" value="Mitochondrial carrier"/>
    <property type="match status" value="1"/>
</dbReference>
<reference evidence="17" key="1">
    <citation type="submission" date="2009-02" db="EMBL/GenBank/DDBJ databases">
        <title>The Genome Sequence of Ajellomyces capsulatus strain G186AR.</title>
        <authorList>
            <consortium name="The Broad Institute Genome Sequencing Platform"/>
            <person name="Champion M."/>
            <person name="Cuomo C."/>
            <person name="Ma L.-J."/>
            <person name="Henn M.R."/>
            <person name="Sil A."/>
            <person name="Goldman B."/>
            <person name="Young S.K."/>
            <person name="Kodira C.D."/>
            <person name="Zeng Q."/>
            <person name="Koehrsen M."/>
            <person name="Alvarado L."/>
            <person name="Berlin A."/>
            <person name="Borenstein D."/>
            <person name="Chen Z."/>
            <person name="Engels R."/>
            <person name="Freedman E."/>
            <person name="Gellesch M."/>
            <person name="Goldberg J."/>
            <person name="Griggs A."/>
            <person name="Gujja S."/>
            <person name="Heiman D."/>
            <person name="Hepburn T."/>
            <person name="Howarth C."/>
            <person name="Jen D."/>
            <person name="Larson L."/>
            <person name="Lewis B."/>
            <person name="Mehta T."/>
            <person name="Park D."/>
            <person name="Pearson M."/>
            <person name="Roberts A."/>
            <person name="Saif S."/>
            <person name="Shea T."/>
            <person name="Shenoy N."/>
            <person name="Sisk P."/>
            <person name="Stolte C."/>
            <person name="Sykes S."/>
            <person name="Walk T."/>
            <person name="White J."/>
            <person name="Yandava C."/>
            <person name="Klein B."/>
            <person name="McEwen J.G."/>
            <person name="Puccia R."/>
            <person name="Goldman G.H."/>
            <person name="Felipe M.S."/>
            <person name="Nino-Vega G."/>
            <person name="San-Blas G."/>
            <person name="Taylor J."/>
            <person name="Mendoza L."/>
            <person name="Galagan J."/>
            <person name="Nusbaum C."/>
            <person name="Birren B."/>
        </authorList>
    </citation>
    <scope>NUCLEOTIDE SEQUENCE</scope>
    <source>
        <strain evidence="17">G186AR</strain>
    </source>
</reference>
<evidence type="ECO:0000313" key="18">
    <source>
        <dbReference type="Proteomes" id="UP000001631"/>
    </source>
</evidence>
<dbReference type="GO" id="GO:0005743">
    <property type="term" value="C:mitochondrial inner membrane"/>
    <property type="evidence" value="ECO:0007669"/>
    <property type="project" value="UniProtKB-SubCell"/>
</dbReference>
<organism evidence="17 18">
    <name type="scientific">Ajellomyces capsulatus (strain G186AR / H82 / ATCC MYA-2454 / RMSCC 2432)</name>
    <name type="common">Darling's disease fungus</name>
    <name type="synonym">Histoplasma capsulatum</name>
    <dbReference type="NCBI Taxonomy" id="447093"/>
    <lineage>
        <taxon>Eukaryota</taxon>
        <taxon>Fungi</taxon>
        <taxon>Dikarya</taxon>
        <taxon>Ascomycota</taxon>
        <taxon>Pezizomycotina</taxon>
        <taxon>Eurotiomycetes</taxon>
        <taxon>Eurotiomycetidae</taxon>
        <taxon>Onygenales</taxon>
        <taxon>Ajellomycetaceae</taxon>
        <taxon>Histoplasma</taxon>
    </lineage>
</organism>
<dbReference type="GeneID" id="69042158"/>
<evidence type="ECO:0000256" key="11">
    <source>
        <dbReference type="ARBA" id="ARBA00022989"/>
    </source>
</evidence>
<evidence type="ECO:0000256" key="6">
    <source>
        <dbReference type="ARBA" id="ARBA00022692"/>
    </source>
</evidence>
<keyword evidence="10" id="KW-0653">Protein transport</keyword>
<gene>
    <name evidence="17" type="ORF">HCBG_09142</name>
</gene>
<dbReference type="GO" id="GO:0030150">
    <property type="term" value="P:protein import into mitochondrial matrix"/>
    <property type="evidence" value="ECO:0007669"/>
    <property type="project" value="InterPro"/>
</dbReference>